<reference evidence="1 2" key="1">
    <citation type="submission" date="2014-12" db="EMBL/GenBank/DDBJ databases">
        <title>Draft genome sequences of 29 type strains of Enterococci.</title>
        <authorList>
            <person name="Zhong Z."/>
            <person name="Sun Z."/>
            <person name="Liu W."/>
            <person name="Zhang W."/>
            <person name="Zhang H."/>
        </authorList>
    </citation>
    <scope>NUCLEOTIDE SEQUENCE [LARGE SCALE GENOMIC DNA]</scope>
    <source>
        <strain evidence="1 2">DSM 22801</strain>
    </source>
</reference>
<dbReference type="EMBL" id="JXLC01000023">
    <property type="protein sequence ID" value="OJG89323.1"/>
    <property type="molecule type" value="Genomic_DNA"/>
</dbReference>
<evidence type="ECO:0000313" key="2">
    <source>
        <dbReference type="Proteomes" id="UP000183039"/>
    </source>
</evidence>
<gene>
    <name evidence="1" type="ORF">RV15_GL001630</name>
</gene>
<dbReference type="Proteomes" id="UP000183039">
    <property type="component" value="Unassembled WGS sequence"/>
</dbReference>
<comment type="caution">
    <text evidence="1">The sequence shown here is derived from an EMBL/GenBank/DDBJ whole genome shotgun (WGS) entry which is preliminary data.</text>
</comment>
<sequence length="40" mass="4373">MSKTKEEKVARNGKIGKTLAVVVGGLYLVKMLKGKKNVKK</sequence>
<name>A0AA91JN84_9ENTE</name>
<dbReference type="RefSeq" id="WP_279614904.1">
    <property type="nucleotide sequence ID" value="NZ_JXLC01000023.1"/>
</dbReference>
<proteinExistence type="predicted"/>
<evidence type="ECO:0000313" key="1">
    <source>
        <dbReference type="EMBL" id="OJG89323.1"/>
    </source>
</evidence>
<dbReference type="AlphaFoldDB" id="A0AA91JN84"/>
<accession>A0AA91JN84</accession>
<protein>
    <submittedName>
        <fullName evidence="1">Uncharacterized protein</fullName>
    </submittedName>
</protein>
<organism evidence="1 2">
    <name type="scientific">Enterococcus silesiacus</name>
    <dbReference type="NCBI Taxonomy" id="332949"/>
    <lineage>
        <taxon>Bacteria</taxon>
        <taxon>Bacillati</taxon>
        <taxon>Bacillota</taxon>
        <taxon>Bacilli</taxon>
        <taxon>Lactobacillales</taxon>
        <taxon>Enterococcaceae</taxon>
        <taxon>Enterococcus</taxon>
    </lineage>
</organism>